<dbReference type="Proteomes" id="UP000028500">
    <property type="component" value="Unassembled WGS sequence"/>
</dbReference>
<feature type="compositionally biased region" description="Polar residues" evidence="1">
    <location>
        <begin position="1"/>
        <end position="19"/>
    </location>
</feature>
<dbReference type="Gene3D" id="2.130.10.30">
    <property type="entry name" value="Regulator of chromosome condensation 1/beta-lactamase-inhibitor protein II"/>
    <property type="match status" value="1"/>
</dbReference>
<dbReference type="EMBL" id="CBSY010000199">
    <property type="protein sequence ID" value="CDH20748.1"/>
    <property type="molecule type" value="Genomic_DNA"/>
</dbReference>
<feature type="region of interest" description="Disordered" evidence="1">
    <location>
        <begin position="1"/>
        <end position="22"/>
    </location>
</feature>
<name>A0A077PI91_XENBV</name>
<organism evidence="2 3">
    <name type="scientific">Xenorhabdus bovienii str. kraussei Quebec</name>
    <dbReference type="NCBI Taxonomy" id="1398203"/>
    <lineage>
        <taxon>Bacteria</taxon>
        <taxon>Pseudomonadati</taxon>
        <taxon>Pseudomonadota</taxon>
        <taxon>Gammaproteobacteria</taxon>
        <taxon>Enterobacterales</taxon>
        <taxon>Morganellaceae</taxon>
        <taxon>Xenorhabdus</taxon>
    </lineage>
</organism>
<gene>
    <name evidence="2" type="ORF">XBKQ1_2780008</name>
</gene>
<dbReference type="HOGENOM" id="CLU_398443_0_0_6"/>
<dbReference type="SUPFAM" id="SSF50985">
    <property type="entry name" value="RCC1/BLIP-II"/>
    <property type="match status" value="2"/>
</dbReference>
<dbReference type="RefSeq" id="WP_038250122.1">
    <property type="nucleotide sequence ID" value="NZ_CAWLZI010000259.1"/>
</dbReference>
<keyword evidence="3" id="KW-1185">Reference proteome</keyword>
<comment type="caution">
    <text evidence="2">The sequence shown here is derived from an EMBL/GenBank/DDBJ whole genome shotgun (WGS) entry which is preliminary data.</text>
</comment>
<proteinExistence type="predicted"/>
<dbReference type="OrthoDB" id="6439374at2"/>
<sequence length="690" mass="74895">MTDKQNQLKKPSFPQSTQDVLDKGELNPDEHILVQVNKYPYAAKYDKIVVNFGDKIKIQPYIVESAGVRDFYIRVPQETIPVGSYIVSYTVTDSDYNPSQTSPSTSIKIINSNETTSPNYPAPSIVSAVNGVLDMSEVRNIIMDIPDYDGIQAGDRVQCTIGSVTEIHIIDMQAPVQQKIFPKSKINPGTYPVSYTVHNQQSTSINVRFIEGGTTQPSDDHEPFIVMGARYADLAVANGLKAPQRLTAWTKEGKPHPVTWTYIGGTPSFTSPFSHINSPFFYDSAPWLPISVQDEQGNKLKINPINVFGNGGTLGLPKADFNDPMEEQYPSAFAVLLNDNTMVGWGGTFGNSYIQSGVKTITTNGPSYAGLNVGSGTLWYHGDSNSSNLPTGSFDDVGAGGNSFFAVSEANQQMEAWGTMAGIYTYPGDGKNVFVGNSLAITIYNPGTEQIKSWWGSSMENWNIEPSHSSISKPRYITSMSTRGFAVIDESGALSTWGDSSVFSGFNPSHQDFIQTASITPFISHLDTPIGNHAVRRDGTSYSWSTTGFDGDSPSNGVDIATTKQKMLMPGGTPPHGKVYWAGVQNYNDGPVYEEFVALKDVVQITCSANASAALRQDGTVLTWQNAEPSSVNFIPQPEIKNVRAIYATGTAFLALTADNKVHTWGGSDGGGDSNEVQALLQGKLTYYMD</sequence>
<evidence type="ECO:0000256" key="1">
    <source>
        <dbReference type="SAM" id="MobiDB-lite"/>
    </source>
</evidence>
<accession>A0A077PI91</accession>
<dbReference type="InterPro" id="IPR009091">
    <property type="entry name" value="RCC1/BLIP-II"/>
</dbReference>
<protein>
    <submittedName>
        <fullName evidence="2">Uncharacterized protein</fullName>
    </submittedName>
</protein>
<dbReference type="AlphaFoldDB" id="A0A077PI91"/>
<evidence type="ECO:0000313" key="3">
    <source>
        <dbReference type="Proteomes" id="UP000028500"/>
    </source>
</evidence>
<reference evidence="2" key="1">
    <citation type="submission" date="2013-07" db="EMBL/GenBank/DDBJ databases">
        <title>Sub-species coevolution in mutualistic symbiosis.</title>
        <authorList>
            <person name="Murfin K."/>
            <person name="Klassen J."/>
            <person name="Lee M."/>
            <person name="Forst S."/>
            <person name="Stock P."/>
            <person name="Goodrich-Blair H."/>
        </authorList>
    </citation>
    <scope>NUCLEOTIDE SEQUENCE [LARGE SCALE GENOMIC DNA]</scope>
    <source>
        <strain evidence="2">Kraussei Quebec</strain>
    </source>
</reference>
<evidence type="ECO:0000313" key="2">
    <source>
        <dbReference type="EMBL" id="CDH20748.1"/>
    </source>
</evidence>